<evidence type="ECO:0000313" key="2">
    <source>
        <dbReference type="Proteomes" id="UP000186132"/>
    </source>
</evidence>
<accession>A0A1M5N9S0</accession>
<dbReference type="OrthoDB" id="5188961at2"/>
<evidence type="ECO:0000313" key="1">
    <source>
        <dbReference type="EMBL" id="SHG85949.1"/>
    </source>
</evidence>
<dbReference type="Proteomes" id="UP000186132">
    <property type="component" value="Unassembled WGS sequence"/>
</dbReference>
<organism evidence="1 2">
    <name type="scientific">Jatrophihabitans endophyticus</name>
    <dbReference type="NCBI Taxonomy" id="1206085"/>
    <lineage>
        <taxon>Bacteria</taxon>
        <taxon>Bacillati</taxon>
        <taxon>Actinomycetota</taxon>
        <taxon>Actinomycetes</taxon>
        <taxon>Jatrophihabitantales</taxon>
        <taxon>Jatrophihabitantaceae</taxon>
        <taxon>Jatrophihabitans</taxon>
    </lineage>
</organism>
<dbReference type="AlphaFoldDB" id="A0A1M5N9S0"/>
<proteinExistence type="predicted"/>
<protein>
    <submittedName>
        <fullName evidence="1">Uncharacterized protein</fullName>
    </submittedName>
</protein>
<name>A0A1M5N9S0_9ACTN</name>
<reference evidence="1 2" key="1">
    <citation type="submission" date="2016-11" db="EMBL/GenBank/DDBJ databases">
        <authorList>
            <person name="Jaros S."/>
            <person name="Januszkiewicz K."/>
            <person name="Wedrychowicz H."/>
        </authorList>
    </citation>
    <scope>NUCLEOTIDE SEQUENCE [LARGE SCALE GENOMIC DNA]</scope>
    <source>
        <strain evidence="1 2">DSM 45627</strain>
    </source>
</reference>
<keyword evidence="2" id="KW-1185">Reference proteome</keyword>
<dbReference type="RefSeq" id="WP_073391015.1">
    <property type="nucleotide sequence ID" value="NZ_FQVU01000003.1"/>
</dbReference>
<gene>
    <name evidence="1" type="ORF">SAMN05443575_2948</name>
</gene>
<dbReference type="STRING" id="1206085.SAMN05443575_2948"/>
<dbReference type="EMBL" id="FQVU01000003">
    <property type="protein sequence ID" value="SHG85949.1"/>
    <property type="molecule type" value="Genomic_DNA"/>
</dbReference>
<sequence>MPELRSGPFAAWTRAWLAGQASPDDVLAAVTGDDAPHRVESADGDPRVTGLGTLLDLLAACRREDAPPRLVLPAAGDVRGVPGPAPFRAAALEAGEAVVCGRLGAVPDVVEYHPSSAPATVTWLVHVVEALPPDHQSVPDAQYELTTAIRESASVLAAADVGRWRDEIADLLHDARRAGERLVLPRGYPARAVALLAQAERMHAVLELAAGDPVGGAVDQHGIGIRAGALRPLATAVRRARVTAYNATAAD</sequence>